<comment type="caution">
    <text evidence="2">The sequence shown here is derived from an EMBL/GenBank/DDBJ whole genome shotgun (WGS) entry which is preliminary data.</text>
</comment>
<feature type="transmembrane region" description="Helical" evidence="1">
    <location>
        <begin position="40"/>
        <end position="60"/>
    </location>
</feature>
<reference evidence="2 3" key="1">
    <citation type="journal article" date="2017" name="Antonie Van Leeuwenhoek">
        <title>Rhizobium rhizosphaerae sp. nov., a novel species isolated from rice rhizosphere.</title>
        <authorList>
            <person name="Zhao J.J."/>
            <person name="Zhang J."/>
            <person name="Zhang R.J."/>
            <person name="Zhang C.W."/>
            <person name="Yin H.Q."/>
            <person name="Zhang X.X."/>
        </authorList>
    </citation>
    <scope>NUCLEOTIDE SEQUENCE [LARGE SCALE GENOMIC DNA]</scope>
    <source>
        <strain evidence="2 3">KMM 241</strain>
    </source>
</reference>
<organism evidence="2 3">
    <name type="scientific">Paraglaciecola mesophila KMM 241</name>
    <dbReference type="NCBI Taxonomy" id="1128912"/>
    <lineage>
        <taxon>Bacteria</taxon>
        <taxon>Pseudomonadati</taxon>
        <taxon>Pseudomonadota</taxon>
        <taxon>Gammaproteobacteria</taxon>
        <taxon>Alteromonadales</taxon>
        <taxon>Alteromonadaceae</taxon>
        <taxon>Paraglaciecola</taxon>
    </lineage>
</organism>
<keyword evidence="1" id="KW-0812">Transmembrane</keyword>
<dbReference type="EMBL" id="BAEP01000023">
    <property type="protein sequence ID" value="GAC23512.1"/>
    <property type="molecule type" value="Genomic_DNA"/>
</dbReference>
<keyword evidence="1" id="KW-1133">Transmembrane helix</keyword>
<sequence>MYRKVASGVQIKVLVQPIKPDRVNEKQPRRIPQRLRKNEMLISLNSLKIITFILNTAWVIRMIKI</sequence>
<dbReference type="Proteomes" id="UP000006263">
    <property type="component" value="Unassembled WGS sequence"/>
</dbReference>
<dbReference type="AlphaFoldDB" id="K6YZC3"/>
<proteinExistence type="predicted"/>
<protein>
    <submittedName>
        <fullName evidence="2">Uncharacterized protein</fullName>
    </submittedName>
</protein>
<keyword evidence="1" id="KW-0472">Membrane</keyword>
<name>K6YZC3_9ALTE</name>
<gene>
    <name evidence="2" type="ORF">GMES_1213</name>
</gene>
<evidence type="ECO:0000313" key="3">
    <source>
        <dbReference type="Proteomes" id="UP000006263"/>
    </source>
</evidence>
<evidence type="ECO:0000256" key="1">
    <source>
        <dbReference type="SAM" id="Phobius"/>
    </source>
</evidence>
<accession>K6YZC3</accession>
<evidence type="ECO:0000313" key="2">
    <source>
        <dbReference type="EMBL" id="GAC23512.1"/>
    </source>
</evidence>